<evidence type="ECO:0000313" key="4">
    <source>
        <dbReference type="EMBL" id="EQC26386.1"/>
    </source>
</evidence>
<gene>
    <name evidence="4" type="ORF">SDRG_15797</name>
</gene>
<name>T0PVU7_SAPDV</name>
<dbReference type="PROSITE" id="PS50088">
    <property type="entry name" value="ANK_REPEAT"/>
    <property type="match status" value="2"/>
</dbReference>
<reference evidence="4 5" key="1">
    <citation type="submission" date="2012-04" db="EMBL/GenBank/DDBJ databases">
        <title>The Genome Sequence of Saprolegnia declina VS20.</title>
        <authorList>
            <consortium name="The Broad Institute Genome Sequencing Platform"/>
            <person name="Russ C."/>
            <person name="Nusbaum C."/>
            <person name="Tyler B."/>
            <person name="van West P."/>
            <person name="Dieguez-Uribeondo J."/>
            <person name="de Bruijn I."/>
            <person name="Tripathy S."/>
            <person name="Jiang R."/>
            <person name="Young S.K."/>
            <person name="Zeng Q."/>
            <person name="Gargeya S."/>
            <person name="Fitzgerald M."/>
            <person name="Haas B."/>
            <person name="Abouelleil A."/>
            <person name="Alvarado L."/>
            <person name="Arachchi H.M."/>
            <person name="Berlin A."/>
            <person name="Chapman S.B."/>
            <person name="Goldberg J."/>
            <person name="Griggs A."/>
            <person name="Gujja S."/>
            <person name="Hansen M."/>
            <person name="Howarth C."/>
            <person name="Imamovic A."/>
            <person name="Larimer J."/>
            <person name="McCowen C."/>
            <person name="Montmayeur A."/>
            <person name="Murphy C."/>
            <person name="Neiman D."/>
            <person name="Pearson M."/>
            <person name="Priest M."/>
            <person name="Roberts A."/>
            <person name="Saif S."/>
            <person name="Shea T."/>
            <person name="Sisk P."/>
            <person name="Sykes S."/>
            <person name="Wortman J."/>
            <person name="Nusbaum C."/>
            <person name="Birren B."/>
        </authorList>
    </citation>
    <scope>NUCLEOTIDE SEQUENCE [LARGE SCALE GENOMIC DNA]</scope>
    <source>
        <strain evidence="4 5">VS20</strain>
    </source>
</reference>
<dbReference type="PANTHER" id="PTHR24201:SF16">
    <property type="entry name" value="ANKYRIN-1-LIKE-RELATED"/>
    <property type="match status" value="1"/>
</dbReference>
<dbReference type="VEuPathDB" id="FungiDB:SDRG_15797"/>
<sequence>MSDKEEELRVAASGGRLDDVKRLVEKEGVNPNYNNGRALCFAACNGHTTVVDYLLKKNVSTEGRYGGDTPLIDAAQCNHLEVVRLLLDANADLNAKNNDDKTALDLAAEKKHNDVAQLLRDHAQRKLTKTKLLAALHETRIQDAITLIKSTTVDVNLRDGNYVPLLQLVVDTGDMALLQTLLSKPNLDVNATDKEERTALTRAIAKSNVAAVFALLKVNPLIRLVDNEGLVIETDVLGSLLLHAASTNDASNVDNLLRAGVRPSTINKDGATALHVAAANGYDTIAALLLAKD</sequence>
<dbReference type="Pfam" id="PF00023">
    <property type="entry name" value="Ank"/>
    <property type="match status" value="1"/>
</dbReference>
<keyword evidence="5" id="KW-1185">Reference proteome</keyword>
<dbReference type="SMART" id="SM00248">
    <property type="entry name" value="ANK"/>
    <property type="match status" value="8"/>
</dbReference>
<dbReference type="Gene3D" id="1.25.40.20">
    <property type="entry name" value="Ankyrin repeat-containing domain"/>
    <property type="match status" value="4"/>
</dbReference>
<evidence type="ECO:0000256" key="3">
    <source>
        <dbReference type="PROSITE-ProRule" id="PRU00023"/>
    </source>
</evidence>
<dbReference type="Proteomes" id="UP000030762">
    <property type="component" value="Unassembled WGS sequence"/>
</dbReference>
<dbReference type="OrthoDB" id="19174at2759"/>
<dbReference type="InParanoid" id="T0PVU7"/>
<accession>T0PVU7</accession>
<dbReference type="GeneID" id="19956524"/>
<dbReference type="AlphaFoldDB" id="T0PVU7"/>
<dbReference type="PANTHER" id="PTHR24201">
    <property type="entry name" value="ANK_REP_REGION DOMAIN-CONTAINING PROTEIN"/>
    <property type="match status" value="1"/>
</dbReference>
<keyword evidence="1" id="KW-0677">Repeat</keyword>
<dbReference type="STRING" id="1156394.T0PVU7"/>
<proteinExistence type="predicted"/>
<dbReference type="InterPro" id="IPR036770">
    <property type="entry name" value="Ankyrin_rpt-contain_sf"/>
</dbReference>
<protein>
    <submittedName>
        <fullName evidence="4">Uncharacterized protein</fullName>
    </submittedName>
</protein>
<dbReference type="SUPFAM" id="SSF48403">
    <property type="entry name" value="Ankyrin repeat"/>
    <property type="match status" value="2"/>
</dbReference>
<evidence type="ECO:0000256" key="2">
    <source>
        <dbReference type="ARBA" id="ARBA00023043"/>
    </source>
</evidence>
<dbReference type="RefSeq" id="XP_008620201.1">
    <property type="nucleotide sequence ID" value="XM_008621979.1"/>
</dbReference>
<dbReference type="eggNOG" id="KOG0504">
    <property type="taxonomic scope" value="Eukaryota"/>
</dbReference>
<dbReference type="GO" id="GO:0005634">
    <property type="term" value="C:nucleus"/>
    <property type="evidence" value="ECO:0007669"/>
    <property type="project" value="TreeGrafter"/>
</dbReference>
<feature type="repeat" description="ANK" evidence="3">
    <location>
        <begin position="66"/>
        <end position="98"/>
    </location>
</feature>
<feature type="non-terminal residue" evidence="4">
    <location>
        <position position="293"/>
    </location>
</feature>
<dbReference type="InterPro" id="IPR002110">
    <property type="entry name" value="Ankyrin_rpt"/>
</dbReference>
<evidence type="ECO:0000313" key="5">
    <source>
        <dbReference type="Proteomes" id="UP000030762"/>
    </source>
</evidence>
<evidence type="ECO:0000256" key="1">
    <source>
        <dbReference type="ARBA" id="ARBA00022737"/>
    </source>
</evidence>
<dbReference type="EMBL" id="JH767233">
    <property type="protein sequence ID" value="EQC26386.1"/>
    <property type="molecule type" value="Genomic_DNA"/>
</dbReference>
<dbReference type="Pfam" id="PF12796">
    <property type="entry name" value="Ank_2"/>
    <property type="match status" value="1"/>
</dbReference>
<dbReference type="InterPro" id="IPR050776">
    <property type="entry name" value="Ank_Repeat/CDKN_Inhibitor"/>
</dbReference>
<dbReference type="Pfam" id="PF13637">
    <property type="entry name" value="Ank_4"/>
    <property type="match status" value="1"/>
</dbReference>
<keyword evidence="2 3" id="KW-0040">ANK repeat</keyword>
<dbReference type="OMA" id="AASEDGC"/>
<feature type="repeat" description="ANK" evidence="3">
    <location>
        <begin position="269"/>
        <end position="293"/>
    </location>
</feature>
<dbReference type="PROSITE" id="PS50297">
    <property type="entry name" value="ANK_REP_REGION"/>
    <property type="match status" value="2"/>
</dbReference>
<organism evidence="4 5">
    <name type="scientific">Saprolegnia diclina (strain VS20)</name>
    <dbReference type="NCBI Taxonomy" id="1156394"/>
    <lineage>
        <taxon>Eukaryota</taxon>
        <taxon>Sar</taxon>
        <taxon>Stramenopiles</taxon>
        <taxon>Oomycota</taxon>
        <taxon>Saprolegniomycetes</taxon>
        <taxon>Saprolegniales</taxon>
        <taxon>Saprolegniaceae</taxon>
        <taxon>Saprolegnia</taxon>
    </lineage>
</organism>